<dbReference type="Proteomes" id="UP000294619">
    <property type="component" value="Unassembled WGS sequence"/>
</dbReference>
<dbReference type="EMBL" id="SMCP01000003">
    <property type="protein sequence ID" value="TCV88818.1"/>
    <property type="molecule type" value="Genomic_DNA"/>
</dbReference>
<dbReference type="InterPro" id="IPR013785">
    <property type="entry name" value="Aldolase_TIM"/>
</dbReference>
<evidence type="ECO:0000313" key="6">
    <source>
        <dbReference type="EMBL" id="TNG90798.1"/>
    </source>
</evidence>
<dbReference type="PANTHER" id="PTHR42738">
    <property type="entry name" value="HYDROXYMETHYLGLUTARYL-COA LYASE"/>
    <property type="match status" value="1"/>
</dbReference>
<dbReference type="GO" id="GO:0046872">
    <property type="term" value="F:metal ion binding"/>
    <property type="evidence" value="ECO:0007669"/>
    <property type="project" value="UniProtKB-KW"/>
</dbReference>
<gene>
    <name evidence="5" type="ORF">EDC16_103172</name>
    <name evidence="6" type="ORF">FHQ21_08860</name>
</gene>
<evidence type="ECO:0000256" key="2">
    <source>
        <dbReference type="ARBA" id="ARBA00022723"/>
    </source>
</evidence>
<dbReference type="GO" id="GO:0046951">
    <property type="term" value="P:ketone body biosynthetic process"/>
    <property type="evidence" value="ECO:0007669"/>
    <property type="project" value="TreeGrafter"/>
</dbReference>
<dbReference type="GO" id="GO:0006552">
    <property type="term" value="P:L-leucine catabolic process"/>
    <property type="evidence" value="ECO:0007669"/>
    <property type="project" value="TreeGrafter"/>
</dbReference>
<sequence>MQSAVEHSNQTVFIREVCPRDGFQNISLWIDTEDKKRIITSLLQSGIRSIEATSFVSPKAIPQMRDATEIATFTLEKAKSKGIDVVALVPNLKGMELAYAAGIREVNYVVSVSEAHNKANINRTPQQSLQELKNIVQQYPDVSIHLVLATVFGCPFSGETPFESIKALISSAVQECGIKAVTLCDTIGVANPAQVRSILAGLISAYPQICFTLHLHNTHGMALANIMVALDCGVRHFETAAGGLGGCPFAPGAAGNSATEDLVNMLQRMGFKTDIDLPVLLSAVKLIDELIPNSVSSQLSRARTYQEFDFFPMKEC</sequence>
<evidence type="ECO:0000313" key="5">
    <source>
        <dbReference type="EMBL" id="TCV88818.1"/>
    </source>
</evidence>
<dbReference type="SUPFAM" id="SSF51569">
    <property type="entry name" value="Aldolase"/>
    <property type="match status" value="1"/>
</dbReference>
<evidence type="ECO:0000256" key="3">
    <source>
        <dbReference type="ARBA" id="ARBA00023239"/>
    </source>
</evidence>
<feature type="domain" description="Pyruvate carboxyltransferase" evidence="4">
    <location>
        <begin position="12"/>
        <end position="281"/>
    </location>
</feature>
<dbReference type="GO" id="GO:0004419">
    <property type="term" value="F:hydroxymethylglutaryl-CoA lyase activity"/>
    <property type="evidence" value="ECO:0007669"/>
    <property type="project" value="TreeGrafter"/>
</dbReference>
<keyword evidence="3 5" id="KW-0456">Lyase</keyword>
<keyword evidence="8" id="KW-1185">Reference proteome</keyword>
<reference evidence="5 7" key="1">
    <citation type="submission" date="2019-03" db="EMBL/GenBank/DDBJ databases">
        <title>Genomic Encyclopedia of Type Strains, Phase IV (KMG-IV): sequencing the most valuable type-strain genomes for metagenomic binning, comparative biology and taxonomic classification.</title>
        <authorList>
            <person name="Goeker M."/>
        </authorList>
    </citation>
    <scope>NUCLEOTIDE SEQUENCE [LARGE SCALE GENOMIC DNA]</scope>
    <source>
        <strain evidence="5 7">DSM 28140</strain>
    </source>
</reference>
<dbReference type="NCBIfam" id="NF004283">
    <property type="entry name" value="PRK05692.1"/>
    <property type="match status" value="1"/>
</dbReference>
<dbReference type="RefSeq" id="WP_132965777.1">
    <property type="nucleotide sequence ID" value="NZ_LEKL01000026.1"/>
</dbReference>
<comment type="similarity">
    <text evidence="1">Belongs to the HMG-CoA lyase family.</text>
</comment>
<name>A0A4R3YCK8_9PAST</name>
<reference evidence="6 8" key="2">
    <citation type="submission" date="2019-05" db="EMBL/GenBank/DDBJ databases">
        <title>Pasteurellaceae isolates from reptiles.</title>
        <authorList>
            <person name="Bojesen A.M."/>
            <person name="Lund E."/>
        </authorList>
    </citation>
    <scope>NUCLEOTIDE SEQUENCE [LARGE SCALE GENOMIC DNA]</scope>
    <source>
        <strain evidence="6 8">ELNT2x</strain>
    </source>
</reference>
<dbReference type="AlphaFoldDB" id="A0A4R3YCK8"/>
<evidence type="ECO:0000259" key="4">
    <source>
        <dbReference type="PROSITE" id="PS50991"/>
    </source>
</evidence>
<dbReference type="Pfam" id="PF00682">
    <property type="entry name" value="HMGL-like"/>
    <property type="match status" value="1"/>
</dbReference>
<keyword evidence="2" id="KW-0479">Metal-binding</keyword>
<evidence type="ECO:0000313" key="8">
    <source>
        <dbReference type="Proteomes" id="UP000305526"/>
    </source>
</evidence>
<comment type="caution">
    <text evidence="5">The sequence shown here is derived from an EMBL/GenBank/DDBJ whole genome shotgun (WGS) entry which is preliminary data.</text>
</comment>
<evidence type="ECO:0000256" key="1">
    <source>
        <dbReference type="ARBA" id="ARBA00009405"/>
    </source>
</evidence>
<dbReference type="InterPro" id="IPR000891">
    <property type="entry name" value="PYR_CT"/>
</dbReference>
<dbReference type="PROSITE" id="PS50991">
    <property type="entry name" value="PYR_CT"/>
    <property type="match status" value="1"/>
</dbReference>
<evidence type="ECO:0000313" key="7">
    <source>
        <dbReference type="Proteomes" id="UP000294619"/>
    </source>
</evidence>
<proteinExistence type="inferred from homology"/>
<dbReference type="EMBL" id="VDGV01000078">
    <property type="protein sequence ID" value="TNG90798.1"/>
    <property type="molecule type" value="Genomic_DNA"/>
</dbReference>
<organism evidence="5 7">
    <name type="scientific">Testudinibacter aquarius</name>
    <dbReference type="NCBI Taxonomy" id="1524974"/>
    <lineage>
        <taxon>Bacteria</taxon>
        <taxon>Pseudomonadati</taxon>
        <taxon>Pseudomonadota</taxon>
        <taxon>Gammaproteobacteria</taxon>
        <taxon>Pasteurellales</taxon>
        <taxon>Pasteurellaceae</taxon>
        <taxon>Testudinibacter</taxon>
    </lineage>
</organism>
<dbReference type="InterPro" id="IPR043594">
    <property type="entry name" value="HMGL"/>
</dbReference>
<accession>A0A4R3YCK8</accession>
<dbReference type="PANTHER" id="PTHR42738:SF7">
    <property type="entry name" value="HYDROXYMETHYLGLUTARYL-COA LYASE"/>
    <property type="match status" value="1"/>
</dbReference>
<dbReference type="CDD" id="cd07938">
    <property type="entry name" value="DRE_TIM_HMGL"/>
    <property type="match status" value="1"/>
</dbReference>
<protein>
    <submittedName>
        <fullName evidence="5">Hydroxymethylglutaryl-CoA lyase</fullName>
    </submittedName>
</protein>
<dbReference type="Gene3D" id="3.20.20.70">
    <property type="entry name" value="Aldolase class I"/>
    <property type="match status" value="1"/>
</dbReference>
<dbReference type="Proteomes" id="UP000305526">
    <property type="component" value="Unassembled WGS sequence"/>
</dbReference>